<sequence>MSSDNLAEVWGDVVDLRHLRLAVLIGAALSLAAYFGAVEAFRALDGDASVNKAYAMLVGLAGCLASCVVCARLFPPKRVLLEGGNDAEARERAIAALIGDADDRNAPIPAAASEELRALGLDGLLPAAGGRASAPAVHAEPGRRPMQEA</sequence>
<dbReference type="OrthoDB" id="8365970at2"/>
<keyword evidence="4" id="KW-1185">Reference proteome</keyword>
<accession>A0A211ZHI2</accession>
<name>A0A211ZHI2_9PROT</name>
<gene>
    <name evidence="3" type="ORF">BWR60_23795</name>
</gene>
<feature type="transmembrane region" description="Helical" evidence="2">
    <location>
        <begin position="53"/>
        <end position="74"/>
    </location>
</feature>
<evidence type="ECO:0000256" key="2">
    <source>
        <dbReference type="SAM" id="Phobius"/>
    </source>
</evidence>
<comment type="caution">
    <text evidence="3">The sequence shown here is derived from an EMBL/GenBank/DDBJ whole genome shotgun (WGS) entry which is preliminary data.</text>
</comment>
<organism evidence="3 4">
    <name type="scientific">Inquilinus limosus</name>
    <dbReference type="NCBI Taxonomy" id="171674"/>
    <lineage>
        <taxon>Bacteria</taxon>
        <taxon>Pseudomonadati</taxon>
        <taxon>Pseudomonadota</taxon>
        <taxon>Alphaproteobacteria</taxon>
        <taxon>Rhodospirillales</taxon>
        <taxon>Rhodospirillaceae</taxon>
        <taxon>Inquilinus</taxon>
    </lineage>
</organism>
<proteinExistence type="predicted"/>
<feature type="compositionally biased region" description="Basic and acidic residues" evidence="1">
    <location>
        <begin position="140"/>
        <end position="149"/>
    </location>
</feature>
<dbReference type="RefSeq" id="WP_088153603.1">
    <property type="nucleotide sequence ID" value="NZ_NHON01000053.1"/>
</dbReference>
<evidence type="ECO:0000313" key="3">
    <source>
        <dbReference type="EMBL" id="OWJ64644.1"/>
    </source>
</evidence>
<keyword evidence="2" id="KW-0472">Membrane</keyword>
<dbReference type="AlphaFoldDB" id="A0A211ZHI2"/>
<feature type="region of interest" description="Disordered" evidence="1">
    <location>
        <begin position="129"/>
        <end position="149"/>
    </location>
</feature>
<keyword evidence="2" id="KW-1133">Transmembrane helix</keyword>
<dbReference type="Proteomes" id="UP000196655">
    <property type="component" value="Unassembled WGS sequence"/>
</dbReference>
<feature type="transmembrane region" description="Helical" evidence="2">
    <location>
        <begin position="21"/>
        <end position="41"/>
    </location>
</feature>
<protein>
    <submittedName>
        <fullName evidence="3">Uncharacterized protein</fullName>
    </submittedName>
</protein>
<dbReference type="EMBL" id="NHON01000053">
    <property type="protein sequence ID" value="OWJ64644.1"/>
    <property type="molecule type" value="Genomic_DNA"/>
</dbReference>
<keyword evidence="2" id="KW-0812">Transmembrane</keyword>
<evidence type="ECO:0000256" key="1">
    <source>
        <dbReference type="SAM" id="MobiDB-lite"/>
    </source>
</evidence>
<reference evidence="4" key="1">
    <citation type="submission" date="2017-05" db="EMBL/GenBank/DDBJ databases">
        <authorList>
            <person name="Macchi M."/>
            <person name="Festa S."/>
            <person name="Coppotelli B.M."/>
            <person name="Morelli I.S."/>
        </authorList>
    </citation>
    <scope>NUCLEOTIDE SEQUENCE [LARGE SCALE GENOMIC DNA]</scope>
    <source>
        <strain evidence="4">I</strain>
    </source>
</reference>
<evidence type="ECO:0000313" key="4">
    <source>
        <dbReference type="Proteomes" id="UP000196655"/>
    </source>
</evidence>